<dbReference type="Proteomes" id="UP000324897">
    <property type="component" value="Chromosome 5"/>
</dbReference>
<gene>
    <name evidence="2" type="ORF">EJB05_05919</name>
</gene>
<dbReference type="EMBL" id="RWGY01000004">
    <property type="protein sequence ID" value="TVU46387.1"/>
    <property type="molecule type" value="Genomic_DNA"/>
</dbReference>
<evidence type="ECO:0000313" key="3">
    <source>
        <dbReference type="Proteomes" id="UP000324897"/>
    </source>
</evidence>
<name>A0A5J9WET2_9POAL</name>
<dbReference type="Gramene" id="TVU46387">
    <property type="protein sequence ID" value="TVU46387"/>
    <property type="gene ID" value="EJB05_05919"/>
</dbReference>
<proteinExistence type="predicted"/>
<dbReference type="AlphaFoldDB" id="A0A5J9WET2"/>
<dbReference type="OrthoDB" id="615230at2759"/>
<accession>A0A5J9WET2</accession>
<feature type="region of interest" description="Disordered" evidence="1">
    <location>
        <begin position="90"/>
        <end position="123"/>
    </location>
</feature>
<evidence type="ECO:0000256" key="1">
    <source>
        <dbReference type="SAM" id="MobiDB-lite"/>
    </source>
</evidence>
<sequence>MAMTPPSSRSSVNPFGAQRNVMAWPRIDMGDADAVLEELCRRRDVDDPENFHDFELDELKELGREVFDLALEDALEFQDIREFMEGWLEQRRSSGGAASEENGDIESAEGGTPMTKKIKLFDE</sequence>
<keyword evidence="3" id="KW-1185">Reference proteome</keyword>
<evidence type="ECO:0000313" key="2">
    <source>
        <dbReference type="EMBL" id="TVU46387.1"/>
    </source>
</evidence>
<protein>
    <submittedName>
        <fullName evidence="2">Uncharacterized protein</fullName>
    </submittedName>
</protein>
<organism evidence="2 3">
    <name type="scientific">Eragrostis curvula</name>
    <name type="common">weeping love grass</name>
    <dbReference type="NCBI Taxonomy" id="38414"/>
    <lineage>
        <taxon>Eukaryota</taxon>
        <taxon>Viridiplantae</taxon>
        <taxon>Streptophyta</taxon>
        <taxon>Embryophyta</taxon>
        <taxon>Tracheophyta</taxon>
        <taxon>Spermatophyta</taxon>
        <taxon>Magnoliopsida</taxon>
        <taxon>Liliopsida</taxon>
        <taxon>Poales</taxon>
        <taxon>Poaceae</taxon>
        <taxon>PACMAD clade</taxon>
        <taxon>Chloridoideae</taxon>
        <taxon>Eragrostideae</taxon>
        <taxon>Eragrostidinae</taxon>
        <taxon>Eragrostis</taxon>
    </lineage>
</organism>
<comment type="caution">
    <text evidence="2">The sequence shown here is derived from an EMBL/GenBank/DDBJ whole genome shotgun (WGS) entry which is preliminary data.</text>
</comment>
<reference evidence="2 3" key="1">
    <citation type="journal article" date="2019" name="Sci. Rep.">
        <title>A high-quality genome of Eragrostis curvula grass provides insights into Poaceae evolution and supports new strategies to enhance forage quality.</title>
        <authorList>
            <person name="Carballo J."/>
            <person name="Santos B.A.C.M."/>
            <person name="Zappacosta D."/>
            <person name="Garbus I."/>
            <person name="Selva J.P."/>
            <person name="Gallo C.A."/>
            <person name="Diaz A."/>
            <person name="Albertini E."/>
            <person name="Caccamo M."/>
            <person name="Echenique V."/>
        </authorList>
    </citation>
    <scope>NUCLEOTIDE SEQUENCE [LARGE SCALE GENOMIC DNA]</scope>
    <source>
        <strain evidence="3">cv. Victoria</strain>
        <tissue evidence="2">Leaf</tissue>
    </source>
</reference>